<dbReference type="EMBL" id="UOEV01000057">
    <property type="protein sequence ID" value="VAW32568.1"/>
    <property type="molecule type" value="Genomic_DNA"/>
</dbReference>
<evidence type="ECO:0008006" key="2">
    <source>
        <dbReference type="Google" id="ProtNLM"/>
    </source>
</evidence>
<evidence type="ECO:0000313" key="1">
    <source>
        <dbReference type="EMBL" id="VAW32568.1"/>
    </source>
</evidence>
<accession>A0A3B0UP05</accession>
<gene>
    <name evidence="1" type="ORF">MNBD_CPR01-363</name>
</gene>
<organism evidence="1">
    <name type="scientific">hydrothermal vent metagenome</name>
    <dbReference type="NCBI Taxonomy" id="652676"/>
    <lineage>
        <taxon>unclassified sequences</taxon>
        <taxon>metagenomes</taxon>
        <taxon>ecological metagenomes</taxon>
    </lineage>
</organism>
<dbReference type="AlphaFoldDB" id="A0A3B0UP05"/>
<reference evidence="1" key="1">
    <citation type="submission" date="2018-06" db="EMBL/GenBank/DDBJ databases">
        <authorList>
            <person name="Zhirakovskaya E."/>
        </authorList>
    </citation>
    <scope>NUCLEOTIDE SEQUENCE</scope>
</reference>
<name>A0A3B0UP05_9ZZZZ</name>
<proteinExistence type="predicted"/>
<sequence length="217" mass="24249">MIYLFYGSDTETVRTKAFAWVAAARAKEPRLIYARLLSGEINEETLAEVVGSGSLFVKRLLVLIDNPFGNEKDRANIFIKNIDSLASSDNAIIILAPGISPSIAKKITTKATKEYKFDRTTIKQTRGFNSALSNALGARDSKKLWIEIVRALRQGDAPEMVHGLLHWKVRDLMEKGSATWTHKDARKMSLRLISILSDSRRKGENLSVALERFALSI</sequence>
<protein>
    <recommendedName>
        <fullName evidence="2">DNA polymerase III delta N-terminal domain-containing protein</fullName>
    </recommendedName>
</protein>